<gene>
    <name evidence="1" type="ORF">POCTA_138.1.T0610078</name>
</gene>
<dbReference type="PANTHER" id="PTHR31209:SF0">
    <property type="entry name" value="METALLOENZYME DOMAIN-CONTAINING PROTEIN"/>
    <property type="match status" value="1"/>
</dbReference>
<evidence type="ECO:0000313" key="1">
    <source>
        <dbReference type="EMBL" id="CAD8172972.1"/>
    </source>
</evidence>
<dbReference type="Pfam" id="PF10143">
    <property type="entry name" value="PhosphMutase"/>
    <property type="match status" value="1"/>
</dbReference>
<sequence>MKILFVIIDGVADVGTPETQFMTPLQLAEIPTMNQIVSTGLADLMDPVEQGLSCESHIAHMSIFGYDPFTFDRGRGALEIMGSRIDMQV</sequence>
<evidence type="ECO:0008006" key="3">
    <source>
        <dbReference type="Google" id="ProtNLM"/>
    </source>
</evidence>
<dbReference type="AlphaFoldDB" id="A0A8S1VB29"/>
<dbReference type="EMBL" id="CAJJDP010000060">
    <property type="protein sequence ID" value="CAD8172972.1"/>
    <property type="molecule type" value="Genomic_DNA"/>
</dbReference>
<comment type="caution">
    <text evidence="1">The sequence shown here is derived from an EMBL/GenBank/DDBJ whole genome shotgun (WGS) entry which is preliminary data.</text>
</comment>
<dbReference type="InterPro" id="IPR004456">
    <property type="entry name" value="Pglycerate_mutase_ApgM"/>
</dbReference>
<dbReference type="GO" id="GO:0004619">
    <property type="term" value="F:phosphoglycerate mutase activity"/>
    <property type="evidence" value="ECO:0007669"/>
    <property type="project" value="InterPro"/>
</dbReference>
<dbReference type="Proteomes" id="UP000683925">
    <property type="component" value="Unassembled WGS sequence"/>
</dbReference>
<protein>
    <recommendedName>
        <fullName evidence="3">Metalloenzyme domain-containing protein</fullName>
    </recommendedName>
</protein>
<accession>A0A8S1VB29</accession>
<reference evidence="1" key="1">
    <citation type="submission" date="2021-01" db="EMBL/GenBank/DDBJ databases">
        <authorList>
            <consortium name="Genoscope - CEA"/>
            <person name="William W."/>
        </authorList>
    </citation>
    <scope>NUCLEOTIDE SEQUENCE</scope>
</reference>
<proteinExistence type="predicted"/>
<name>A0A8S1VB29_PAROT</name>
<dbReference type="PANTHER" id="PTHR31209">
    <property type="entry name" value="COFACTOR-INDEPENDENT PHOSPHOGLYCERATE MUTASE"/>
    <property type="match status" value="1"/>
</dbReference>
<dbReference type="OrthoDB" id="113620at2759"/>
<organism evidence="1 2">
    <name type="scientific">Paramecium octaurelia</name>
    <dbReference type="NCBI Taxonomy" id="43137"/>
    <lineage>
        <taxon>Eukaryota</taxon>
        <taxon>Sar</taxon>
        <taxon>Alveolata</taxon>
        <taxon>Ciliophora</taxon>
        <taxon>Intramacronucleata</taxon>
        <taxon>Oligohymenophorea</taxon>
        <taxon>Peniculida</taxon>
        <taxon>Parameciidae</taxon>
        <taxon>Paramecium</taxon>
    </lineage>
</organism>
<dbReference type="GO" id="GO:0046872">
    <property type="term" value="F:metal ion binding"/>
    <property type="evidence" value="ECO:0007669"/>
    <property type="project" value="InterPro"/>
</dbReference>
<evidence type="ECO:0000313" key="2">
    <source>
        <dbReference type="Proteomes" id="UP000683925"/>
    </source>
</evidence>
<keyword evidence="2" id="KW-1185">Reference proteome</keyword>